<feature type="compositionally biased region" description="Acidic residues" evidence="1">
    <location>
        <begin position="609"/>
        <end position="619"/>
    </location>
</feature>
<dbReference type="EMBL" id="CP144692">
    <property type="protein sequence ID" value="WVY96776.1"/>
    <property type="molecule type" value="Genomic_DNA"/>
</dbReference>
<feature type="region of interest" description="Disordered" evidence="1">
    <location>
        <begin position="590"/>
        <end position="619"/>
    </location>
</feature>
<protein>
    <submittedName>
        <fullName evidence="2">Uncharacterized protein</fullName>
    </submittedName>
</protein>
<reference evidence="2 3" key="1">
    <citation type="journal article" date="2023" name="Life. Sci Alliance">
        <title>Evolutionary insights into 3D genome organization and epigenetic landscape of Vigna mungo.</title>
        <authorList>
            <person name="Junaid A."/>
            <person name="Singh B."/>
            <person name="Bhatia S."/>
        </authorList>
    </citation>
    <scope>NUCLEOTIDE SEQUENCE [LARGE SCALE GENOMIC DNA]</scope>
    <source>
        <strain evidence="2">Urdbean</strain>
    </source>
</reference>
<accession>A0AAQ3RJV2</accession>
<evidence type="ECO:0000256" key="1">
    <source>
        <dbReference type="SAM" id="MobiDB-lite"/>
    </source>
</evidence>
<dbReference type="Proteomes" id="UP001374535">
    <property type="component" value="Chromosome 9"/>
</dbReference>
<organism evidence="2 3">
    <name type="scientific">Vigna mungo</name>
    <name type="common">Black gram</name>
    <name type="synonym">Phaseolus mungo</name>
    <dbReference type="NCBI Taxonomy" id="3915"/>
    <lineage>
        <taxon>Eukaryota</taxon>
        <taxon>Viridiplantae</taxon>
        <taxon>Streptophyta</taxon>
        <taxon>Embryophyta</taxon>
        <taxon>Tracheophyta</taxon>
        <taxon>Spermatophyta</taxon>
        <taxon>Magnoliopsida</taxon>
        <taxon>eudicotyledons</taxon>
        <taxon>Gunneridae</taxon>
        <taxon>Pentapetalae</taxon>
        <taxon>rosids</taxon>
        <taxon>fabids</taxon>
        <taxon>Fabales</taxon>
        <taxon>Fabaceae</taxon>
        <taxon>Papilionoideae</taxon>
        <taxon>50 kb inversion clade</taxon>
        <taxon>NPAAA clade</taxon>
        <taxon>indigoferoid/millettioid clade</taxon>
        <taxon>Phaseoleae</taxon>
        <taxon>Vigna</taxon>
    </lineage>
</organism>
<sequence>MKHETFNNITTFNRKILRAKKVSPFSLFSPSSMPYPLTLTVGSVSFLGFPHSLAASSTEEEKEEEEIGGLTTRSGNKLARELRPVDSSSSGHIMFDKDKGVSVQVLVRCKSLSPTPIFTSFSSSLMELMLLLLLFRPLGEDEARLNMPIVISCNEGRREVSVVQNIANKQTDRTFAFEKYTMEEGARKKVIFFFVGSKEDGGSSELGGGSGKDGGGAWLTAARVSIEKTKLMVALAGLLLEVVSGVMVVLRSCCCRTITLVVWVVVGVWRNACGSFSLSDHCRCRTITVVVSDHCRSRTITVAVSISQNLGVLFSLSDHCVFRRKLSYFVGIVMTAGPMASRKASWRLRIFMDSASILEMNTKLQYRHRERLNMTPFKWCMNLLNPIEVNLKLLKEMVQWWVGNDVSFRVCQQLVPFNVVDVFMATGLDIGGLDVTFDQCLVGLVGDMFYPRTTTKKDLIQMFHLIVGDEDIEVDVVYDLDSLCLYDWASCVHNNIVQNLNKCKNKIMHGEISKSLGLSGNVAVLQAWGVERLSLHSHRSQRLWPRIWQWFPYTATEETISNIFKTGKLRMNWYLSKNDRETAEVRAAFDMDDGGIGEETKGEPSTLPDTDEDSSDEGTWEAGAEEIVRKTNSEIMLLSARIASLTKELMDLREFPIYYEEGDVCHDEEGVVVGVVVADEGCGRGVDEQHKANEGCVGGDDEHPKGDEGCGGGVDLHPLGDERCGVVVHEHPSVDEEPPPKHQKVVISDKAGPSNPRPYYIHVDDGENDEHEEHVPLRKFVGDPGTDVDVEKLYIAVVCDIIGQSLNTISMQTLVPRVYVDNMVMLFASTIFMHFQKRLTGVAKRVHFSSLYADHIINDYKRMEKNQYVYRLHNYASYMRFEHFGLADIAIAEFIRLWSDNVKGNENLGWRGQVQRHELAAKYTNEDLREIRKNYVKDWILDKDNIARMEALHVYGFLEDSGFEHNPRQQGPKSERRGPSPLTALFVHGSVLKVCPKCSAAYNCVVIVYHRSVNDYARQTQDLDTILGSRDQNFERRGPSPLTILSVHDSVLKDLDTILGNRDQNFERRGPCPLTLMSVHGSVLKVCPKCSAAYNCVVIVYHWSVNDYTRQMHDLDIILGSRDQNFERRGPCPLTLMSVHGSVLKVCPKCSAAYNSVVIVYHWSVNNYARLMLDLDTNLASRDQNFERRGPCPFFVICVCRTMLKVCPKCSAAYNSVVIVYHWLMQDLDTNLGSRDQNFERKGPCPFFDLDTNLGSRDQNFERRGPCPLTLMSVHGSVLKVWLVFIEDMKRE</sequence>
<name>A0AAQ3RJV2_VIGMU</name>
<proteinExistence type="predicted"/>
<keyword evidence="3" id="KW-1185">Reference proteome</keyword>
<evidence type="ECO:0000313" key="3">
    <source>
        <dbReference type="Proteomes" id="UP001374535"/>
    </source>
</evidence>
<evidence type="ECO:0000313" key="2">
    <source>
        <dbReference type="EMBL" id="WVY96776.1"/>
    </source>
</evidence>
<gene>
    <name evidence="2" type="ORF">V8G54_028927</name>
</gene>